<accession>A0A840A6D3</accession>
<evidence type="ECO:0000313" key="1">
    <source>
        <dbReference type="EMBL" id="MBB3892767.1"/>
    </source>
</evidence>
<keyword evidence="2" id="KW-1185">Reference proteome</keyword>
<proteinExistence type="predicted"/>
<evidence type="ECO:0000313" key="2">
    <source>
        <dbReference type="Proteomes" id="UP000530564"/>
    </source>
</evidence>
<gene>
    <name evidence="1" type="ORF">GGQ61_003503</name>
</gene>
<dbReference type="RefSeq" id="WP_183775575.1">
    <property type="nucleotide sequence ID" value="NZ_JACIDK010000005.1"/>
</dbReference>
<comment type="caution">
    <text evidence="1">The sequence shown here is derived from an EMBL/GenBank/DDBJ whole genome shotgun (WGS) entry which is preliminary data.</text>
</comment>
<dbReference type="Proteomes" id="UP000530564">
    <property type="component" value="Unassembled WGS sequence"/>
</dbReference>
<organism evidence="1 2">
    <name type="scientific">Phenylobacterium haematophilum</name>
    <dbReference type="NCBI Taxonomy" id="98513"/>
    <lineage>
        <taxon>Bacteria</taxon>
        <taxon>Pseudomonadati</taxon>
        <taxon>Pseudomonadota</taxon>
        <taxon>Alphaproteobacteria</taxon>
        <taxon>Caulobacterales</taxon>
        <taxon>Caulobacteraceae</taxon>
        <taxon>Phenylobacterium</taxon>
    </lineage>
</organism>
<sequence length="89" mass="9595">MADCAWGRAERRTFLIEASPEADILLRVLGLFAVRDARVLTLEAAESAEQTSIRIEVGAIDADAAGRLVARLREMPAVRTVGAGWRACA</sequence>
<name>A0A840A6D3_9CAUL</name>
<reference evidence="1 2" key="1">
    <citation type="submission" date="2020-08" db="EMBL/GenBank/DDBJ databases">
        <title>Genomic Encyclopedia of Type Strains, Phase IV (KMG-IV): sequencing the most valuable type-strain genomes for metagenomic binning, comparative biology and taxonomic classification.</title>
        <authorList>
            <person name="Goeker M."/>
        </authorList>
    </citation>
    <scope>NUCLEOTIDE SEQUENCE [LARGE SCALE GENOMIC DNA]</scope>
    <source>
        <strain evidence="1 2">DSM 21793</strain>
    </source>
</reference>
<protein>
    <submittedName>
        <fullName evidence="1">Acetolactate synthase regulatory subunit</fullName>
    </submittedName>
</protein>
<dbReference type="AlphaFoldDB" id="A0A840A6D3"/>
<dbReference type="EMBL" id="JACIDK010000005">
    <property type="protein sequence ID" value="MBB3892767.1"/>
    <property type="molecule type" value="Genomic_DNA"/>
</dbReference>